<gene>
    <name evidence="1" type="ORF">SAMN02745243_00492</name>
</gene>
<dbReference type="Gene3D" id="3.80.10.10">
    <property type="entry name" value="Ribonuclease Inhibitor"/>
    <property type="match status" value="1"/>
</dbReference>
<dbReference type="Proteomes" id="UP000184301">
    <property type="component" value="Unassembled WGS sequence"/>
</dbReference>
<accession>A0A1M6J034</accession>
<protein>
    <submittedName>
        <fullName evidence="1">Leucine rich repeat-containing protein</fullName>
    </submittedName>
</protein>
<sequence length="753" mass="79736">MWGCCAKQVSTTAPFACLKVFGQDALETPEGEGWSYADGVLTLNACVADQMDAKFLEYAGDLTVELVGENRISCTGVIVTRAQTSPESHCGLTIQGDGSLYLSGRTVTCDKLTIESTKVDIETSSPTPGTDGVFADEGLLVNASEVTMKSLTDSAPIYIIWGKLEITGGSDVSFINSAEKYPAAMCAGGLVLTDSKLTLVNPNNWGVYCALLANTEPPELAGNRTVAITNSVLDVQGGGGVLCDSAQVTNSTVTASSDCNHLIRALSSSVAWDGENTVHGMVAENYASEENATVTVYGDVEPSFNGVLPAGKLFIIPEGASFTIAAGRTYENNGTMHVYGTLVKNGTLIGTGTVVSKGEAELSMEGWTYGEQAKEPQVSSDTNGVEGIQYAYKVSTADDETYTGDVPVNAGTYTVRATFPANDNYFEVVKTADFTIARVKNAPGIENVKNTSVKYEIDTVGKVTLPEGWSWKPEDQNTELKVNKPVKATAVYKDTENYENYSKQITITRVCEHKWDSGTITKEPTATQKGVRTYTCSVCKETKTTEIAALGISPVGKKITDTKTSAVYRVTAAGKETSTGSVSGAAVSYVGTTDKNATSIIVPSTISYRGIAYKVTSVGASAFKDNSKVTKAVIGSNVTSIGYRAFFKCKALKTVTLGSNVVSIGKQAFYDCTKLAAVTIPAKTVTILDDAFYGCKGLKNITITTKLLTTKTVGRNVFKGIYPQAVVNVPNSKLSAYRSLLKARGVGSSATIK</sequence>
<evidence type="ECO:0000313" key="2">
    <source>
        <dbReference type="Proteomes" id="UP000184301"/>
    </source>
</evidence>
<dbReference type="STRING" id="1121950.SAMN02745243_00492"/>
<dbReference type="AlphaFoldDB" id="A0A1M6J034"/>
<dbReference type="PANTHER" id="PTHR45661">
    <property type="entry name" value="SURFACE ANTIGEN"/>
    <property type="match status" value="1"/>
</dbReference>
<dbReference type="Pfam" id="PF13306">
    <property type="entry name" value="LRR_5"/>
    <property type="match status" value="1"/>
</dbReference>
<keyword evidence="2" id="KW-1185">Reference proteome</keyword>
<reference evidence="1 2" key="1">
    <citation type="submission" date="2016-11" db="EMBL/GenBank/DDBJ databases">
        <authorList>
            <person name="Jaros S."/>
            <person name="Januszkiewicz K."/>
            <person name="Wedrychowicz H."/>
        </authorList>
    </citation>
    <scope>NUCLEOTIDE SEQUENCE [LARGE SCALE GENOMIC DNA]</scope>
    <source>
        <strain evidence="1 2">DSM 15480</strain>
    </source>
</reference>
<dbReference type="PANTHER" id="PTHR45661:SF3">
    <property type="entry name" value="IG-LIKE DOMAIN-CONTAINING PROTEIN"/>
    <property type="match status" value="1"/>
</dbReference>
<evidence type="ECO:0000313" key="1">
    <source>
        <dbReference type="EMBL" id="SHJ40063.1"/>
    </source>
</evidence>
<organism evidence="1 2">
    <name type="scientific">Hespellia stercorisuis DSM 15480</name>
    <dbReference type="NCBI Taxonomy" id="1121950"/>
    <lineage>
        <taxon>Bacteria</taxon>
        <taxon>Bacillati</taxon>
        <taxon>Bacillota</taxon>
        <taxon>Clostridia</taxon>
        <taxon>Lachnospirales</taxon>
        <taxon>Lachnospiraceae</taxon>
        <taxon>Hespellia</taxon>
    </lineage>
</organism>
<name>A0A1M6J034_9FIRM</name>
<dbReference type="InterPro" id="IPR026906">
    <property type="entry name" value="LRR_5"/>
</dbReference>
<dbReference type="InterPro" id="IPR032675">
    <property type="entry name" value="LRR_dom_sf"/>
</dbReference>
<dbReference type="SUPFAM" id="SSF52058">
    <property type="entry name" value="L domain-like"/>
    <property type="match status" value="1"/>
</dbReference>
<proteinExistence type="predicted"/>
<dbReference type="InterPro" id="IPR053139">
    <property type="entry name" value="Surface_bspA-like"/>
</dbReference>
<dbReference type="EMBL" id="FQZY01000008">
    <property type="protein sequence ID" value="SHJ40063.1"/>
    <property type="molecule type" value="Genomic_DNA"/>
</dbReference>